<dbReference type="Proteomes" id="UP000255165">
    <property type="component" value="Unassembled WGS sequence"/>
</dbReference>
<dbReference type="EMBL" id="QKWJ01000184">
    <property type="protein sequence ID" value="RDJ97594.1"/>
    <property type="molecule type" value="Genomic_DNA"/>
</dbReference>
<evidence type="ECO:0000313" key="2">
    <source>
        <dbReference type="Proteomes" id="UP000255165"/>
    </source>
</evidence>
<name>A0A370MW91_9BURK</name>
<gene>
    <name evidence="1" type="ORF">DN412_42265</name>
</gene>
<dbReference type="AlphaFoldDB" id="A0A370MW91"/>
<accession>A0A370MW91</accession>
<protein>
    <submittedName>
        <fullName evidence="1">Uncharacterized protein</fullName>
    </submittedName>
</protein>
<comment type="caution">
    <text evidence="1">The sequence shown here is derived from an EMBL/GenBank/DDBJ whole genome shotgun (WGS) entry which is preliminary data.</text>
</comment>
<organism evidence="1 2">
    <name type="scientific">Cupriavidus lacunae</name>
    <dbReference type="NCBI Taxonomy" id="2666307"/>
    <lineage>
        <taxon>Bacteria</taxon>
        <taxon>Pseudomonadati</taxon>
        <taxon>Pseudomonadota</taxon>
        <taxon>Betaproteobacteria</taxon>
        <taxon>Burkholderiales</taxon>
        <taxon>Burkholderiaceae</taxon>
        <taxon>Cupriavidus</taxon>
    </lineage>
</organism>
<proteinExistence type="predicted"/>
<evidence type="ECO:0000313" key="1">
    <source>
        <dbReference type="EMBL" id="RDJ97594.1"/>
    </source>
</evidence>
<reference evidence="2" key="1">
    <citation type="submission" date="2018-06" db="EMBL/GenBank/DDBJ databases">
        <authorList>
            <person name="Feng T."/>
            <person name="Jeon C.O."/>
        </authorList>
    </citation>
    <scope>NUCLEOTIDE SEQUENCE [LARGE SCALE GENOMIC DNA]</scope>
    <source>
        <strain evidence="2">S23</strain>
    </source>
</reference>
<sequence length="78" mass="8818">MKEFIMDQNIAVTFLTAVQAISVVFGVVISVRSFNETKNKEEHARSLDRTLSSWRANALISHGYVRASESITGYRRRG</sequence>
<keyword evidence="2" id="KW-1185">Reference proteome</keyword>